<gene>
    <name evidence="1" type="ORF">DASC09_057930</name>
</gene>
<dbReference type="RefSeq" id="XP_064855449.1">
    <property type="nucleotide sequence ID" value="XM_064999377.1"/>
</dbReference>
<dbReference type="EMBL" id="BTFZ01000020">
    <property type="protein sequence ID" value="GMM38454.1"/>
    <property type="molecule type" value="Genomic_DNA"/>
</dbReference>
<protein>
    <submittedName>
        <fullName evidence="1">Uncharacterized protein</fullName>
    </submittedName>
</protein>
<dbReference type="GeneID" id="90076442"/>
<proteinExistence type="predicted"/>
<organism evidence="1 2">
    <name type="scientific">Saccharomycopsis crataegensis</name>
    <dbReference type="NCBI Taxonomy" id="43959"/>
    <lineage>
        <taxon>Eukaryota</taxon>
        <taxon>Fungi</taxon>
        <taxon>Dikarya</taxon>
        <taxon>Ascomycota</taxon>
        <taxon>Saccharomycotina</taxon>
        <taxon>Saccharomycetes</taxon>
        <taxon>Saccharomycopsidaceae</taxon>
        <taxon>Saccharomycopsis</taxon>
    </lineage>
</organism>
<keyword evidence="2" id="KW-1185">Reference proteome</keyword>
<dbReference type="AlphaFoldDB" id="A0AAV5QUN8"/>
<name>A0AAV5QUN8_9ASCO</name>
<evidence type="ECO:0000313" key="2">
    <source>
        <dbReference type="Proteomes" id="UP001360560"/>
    </source>
</evidence>
<comment type="caution">
    <text evidence="1">The sequence shown here is derived from an EMBL/GenBank/DDBJ whole genome shotgun (WGS) entry which is preliminary data.</text>
</comment>
<dbReference type="Proteomes" id="UP001360560">
    <property type="component" value="Unassembled WGS sequence"/>
</dbReference>
<evidence type="ECO:0000313" key="1">
    <source>
        <dbReference type="EMBL" id="GMM38454.1"/>
    </source>
</evidence>
<reference evidence="1 2" key="1">
    <citation type="journal article" date="2023" name="Elife">
        <title>Identification of key yeast species and microbe-microbe interactions impacting larval growth of Drosophila in the wild.</title>
        <authorList>
            <person name="Mure A."/>
            <person name="Sugiura Y."/>
            <person name="Maeda R."/>
            <person name="Honda K."/>
            <person name="Sakurai N."/>
            <person name="Takahashi Y."/>
            <person name="Watada M."/>
            <person name="Katoh T."/>
            <person name="Gotoh A."/>
            <person name="Gotoh Y."/>
            <person name="Taniguchi I."/>
            <person name="Nakamura K."/>
            <person name="Hayashi T."/>
            <person name="Katayama T."/>
            <person name="Uemura T."/>
            <person name="Hattori Y."/>
        </authorList>
    </citation>
    <scope>NUCLEOTIDE SEQUENCE [LARGE SCALE GENOMIC DNA]</scope>
    <source>
        <strain evidence="1 2">SC-9</strain>
    </source>
</reference>
<accession>A0AAV5QUN8</accession>
<sequence>MASRKLNKEDDESLDDSEQIELVATVSIKTIVTSSLTSDGAANPMAFNKNIVEGILKFQASCQ</sequence>